<accession>A0ABW0TDM3</accession>
<evidence type="ECO:0000256" key="1">
    <source>
        <dbReference type="ARBA" id="ARBA00023015"/>
    </source>
</evidence>
<dbReference type="Pfam" id="PF00027">
    <property type="entry name" value="cNMP_binding"/>
    <property type="match status" value="1"/>
</dbReference>
<dbReference type="InterPro" id="IPR018490">
    <property type="entry name" value="cNMP-bd_dom_sf"/>
</dbReference>
<evidence type="ECO:0000313" key="7">
    <source>
        <dbReference type="Proteomes" id="UP001596107"/>
    </source>
</evidence>
<dbReference type="InterPro" id="IPR000595">
    <property type="entry name" value="cNMP-bd_dom"/>
</dbReference>
<feature type="domain" description="Cyclic nucleotide-binding" evidence="4">
    <location>
        <begin position="21"/>
        <end position="138"/>
    </location>
</feature>
<keyword evidence="3" id="KW-0804">Transcription</keyword>
<dbReference type="EMBL" id="JBHSNB010000006">
    <property type="protein sequence ID" value="MFC5587227.1"/>
    <property type="molecule type" value="Genomic_DNA"/>
</dbReference>
<dbReference type="CDD" id="cd00038">
    <property type="entry name" value="CAP_ED"/>
    <property type="match status" value="1"/>
</dbReference>
<reference evidence="7" key="1">
    <citation type="journal article" date="2019" name="Int. J. Syst. Evol. Microbiol.">
        <title>The Global Catalogue of Microorganisms (GCM) 10K type strain sequencing project: providing services to taxonomists for standard genome sequencing and annotation.</title>
        <authorList>
            <consortium name="The Broad Institute Genomics Platform"/>
            <consortium name="The Broad Institute Genome Sequencing Center for Infectious Disease"/>
            <person name="Wu L."/>
            <person name="Ma J."/>
        </authorList>
    </citation>
    <scope>NUCLEOTIDE SEQUENCE [LARGE SCALE GENOMIC DNA]</scope>
    <source>
        <strain evidence="7">JCM 3366</strain>
    </source>
</reference>
<dbReference type="Pfam" id="PF13545">
    <property type="entry name" value="HTH_Crp_2"/>
    <property type="match status" value="1"/>
</dbReference>
<dbReference type="Proteomes" id="UP001596107">
    <property type="component" value="Unassembled WGS sequence"/>
</dbReference>
<dbReference type="PROSITE" id="PS51063">
    <property type="entry name" value="HTH_CRP_2"/>
    <property type="match status" value="1"/>
</dbReference>
<dbReference type="SUPFAM" id="SSF46785">
    <property type="entry name" value="Winged helix' DNA-binding domain"/>
    <property type="match status" value="1"/>
</dbReference>
<keyword evidence="7" id="KW-1185">Reference proteome</keyword>
<evidence type="ECO:0000256" key="2">
    <source>
        <dbReference type="ARBA" id="ARBA00023125"/>
    </source>
</evidence>
<dbReference type="PROSITE" id="PS50042">
    <property type="entry name" value="CNMP_BINDING_3"/>
    <property type="match status" value="1"/>
</dbReference>
<evidence type="ECO:0000259" key="5">
    <source>
        <dbReference type="PROSITE" id="PS51063"/>
    </source>
</evidence>
<dbReference type="SUPFAM" id="SSF51206">
    <property type="entry name" value="cAMP-binding domain-like"/>
    <property type="match status" value="1"/>
</dbReference>
<keyword evidence="2" id="KW-0238">DNA-binding</keyword>
<protein>
    <submittedName>
        <fullName evidence="6">Crp/Fnr family transcriptional regulator</fullName>
    </submittedName>
</protein>
<dbReference type="InterPro" id="IPR014710">
    <property type="entry name" value="RmlC-like_jellyroll"/>
</dbReference>
<dbReference type="InterPro" id="IPR036390">
    <property type="entry name" value="WH_DNA-bd_sf"/>
</dbReference>
<gene>
    <name evidence="6" type="ORF">ACFPOD_19085</name>
</gene>
<dbReference type="RefSeq" id="WP_246637934.1">
    <property type="nucleotide sequence ID" value="NZ_CP078143.1"/>
</dbReference>
<keyword evidence="1" id="KW-0805">Transcription regulation</keyword>
<dbReference type="SMART" id="SM00100">
    <property type="entry name" value="cNMP"/>
    <property type="match status" value="1"/>
</dbReference>
<evidence type="ECO:0000256" key="3">
    <source>
        <dbReference type="ARBA" id="ARBA00023163"/>
    </source>
</evidence>
<dbReference type="Gene3D" id="1.10.10.10">
    <property type="entry name" value="Winged helix-like DNA-binding domain superfamily/Winged helix DNA-binding domain"/>
    <property type="match status" value="1"/>
</dbReference>
<evidence type="ECO:0000259" key="4">
    <source>
        <dbReference type="PROSITE" id="PS50042"/>
    </source>
</evidence>
<dbReference type="InterPro" id="IPR050397">
    <property type="entry name" value="Env_Response_Regulators"/>
</dbReference>
<dbReference type="Gene3D" id="2.60.120.10">
    <property type="entry name" value="Jelly Rolls"/>
    <property type="match status" value="1"/>
</dbReference>
<organism evidence="6 7">
    <name type="scientific">Nitratireductor kimnyeongensis</name>
    <dbReference type="NCBI Taxonomy" id="430679"/>
    <lineage>
        <taxon>Bacteria</taxon>
        <taxon>Pseudomonadati</taxon>
        <taxon>Pseudomonadota</taxon>
        <taxon>Alphaproteobacteria</taxon>
        <taxon>Hyphomicrobiales</taxon>
        <taxon>Phyllobacteriaceae</taxon>
        <taxon>Nitratireductor</taxon>
    </lineage>
</organism>
<dbReference type="PANTHER" id="PTHR24567">
    <property type="entry name" value="CRP FAMILY TRANSCRIPTIONAL REGULATORY PROTEIN"/>
    <property type="match status" value="1"/>
</dbReference>
<comment type="caution">
    <text evidence="6">The sequence shown here is derived from an EMBL/GenBank/DDBJ whole genome shotgun (WGS) entry which is preliminary data.</text>
</comment>
<dbReference type="PANTHER" id="PTHR24567:SF68">
    <property type="entry name" value="DNA-BINDING TRANSCRIPTIONAL DUAL REGULATOR CRP"/>
    <property type="match status" value="1"/>
</dbReference>
<dbReference type="InterPro" id="IPR036388">
    <property type="entry name" value="WH-like_DNA-bd_sf"/>
</dbReference>
<proteinExistence type="predicted"/>
<dbReference type="InterPro" id="IPR012318">
    <property type="entry name" value="HTH_CRP"/>
</dbReference>
<feature type="domain" description="HTH crp-type" evidence="5">
    <location>
        <begin position="152"/>
        <end position="220"/>
    </location>
</feature>
<name>A0ABW0TDM3_9HYPH</name>
<dbReference type="SMART" id="SM00419">
    <property type="entry name" value="HTH_CRP"/>
    <property type="match status" value="1"/>
</dbReference>
<evidence type="ECO:0000313" key="6">
    <source>
        <dbReference type="EMBL" id="MFC5587227.1"/>
    </source>
</evidence>
<sequence length="231" mass="25661">METTEELHTAQDTPPQRETVNLSPAHFDILFSRCRPEHHRAGSYLFMHEDPAHRIYGVLSGTVEISTYSISGRKLVANIELSRSLIGEIGALDGGTRTASAICLTDCELVSLSREQLMRKLAEDASLSLAMIELLCARLRWISNERNDQALLKVEARLAKRLLLLDERIAGDGGWIGISQSELAAFLGATRESVNKMLNAWRGENLIAIRRGAIRLISRAGLQEVVQQEDD</sequence>